<protein>
    <submittedName>
        <fullName evidence="6">DNA-binding transcriptional LysR family regulator</fullName>
    </submittedName>
</protein>
<evidence type="ECO:0000256" key="1">
    <source>
        <dbReference type="ARBA" id="ARBA00009437"/>
    </source>
</evidence>
<evidence type="ECO:0000313" key="6">
    <source>
        <dbReference type="EMBL" id="MDQ0349638.1"/>
    </source>
</evidence>
<dbReference type="InterPro" id="IPR036388">
    <property type="entry name" value="WH-like_DNA-bd_sf"/>
</dbReference>
<evidence type="ECO:0000256" key="4">
    <source>
        <dbReference type="ARBA" id="ARBA00023163"/>
    </source>
</evidence>
<keyword evidence="2" id="KW-0805">Transcription regulation</keyword>
<dbReference type="SUPFAM" id="SSF46785">
    <property type="entry name" value="Winged helix' DNA-binding domain"/>
    <property type="match status" value="1"/>
</dbReference>
<accession>A0ABU0DMG7</accession>
<dbReference type="PROSITE" id="PS50931">
    <property type="entry name" value="HTH_LYSR"/>
    <property type="match status" value="1"/>
</dbReference>
<evidence type="ECO:0000256" key="3">
    <source>
        <dbReference type="ARBA" id="ARBA00023125"/>
    </source>
</evidence>
<dbReference type="Gene3D" id="1.10.10.10">
    <property type="entry name" value="Winged helix-like DNA-binding domain superfamily/Winged helix DNA-binding domain"/>
    <property type="match status" value="1"/>
</dbReference>
<gene>
    <name evidence="6" type="ORF">J2S76_004089</name>
</gene>
<keyword evidence="3 6" id="KW-0238">DNA-binding</keyword>
<organism evidence="6 7">
    <name type="scientific">Ancylobacter vacuolatus</name>
    <dbReference type="NCBI Taxonomy" id="223389"/>
    <lineage>
        <taxon>Bacteria</taxon>
        <taxon>Pseudomonadati</taxon>
        <taxon>Pseudomonadota</taxon>
        <taxon>Alphaproteobacteria</taxon>
        <taxon>Hyphomicrobiales</taxon>
        <taxon>Xanthobacteraceae</taxon>
        <taxon>Ancylobacter</taxon>
    </lineage>
</organism>
<dbReference type="SUPFAM" id="SSF53850">
    <property type="entry name" value="Periplasmic binding protein-like II"/>
    <property type="match status" value="1"/>
</dbReference>
<dbReference type="InterPro" id="IPR005119">
    <property type="entry name" value="LysR_subst-bd"/>
</dbReference>
<name>A0ABU0DMG7_9HYPH</name>
<dbReference type="PANTHER" id="PTHR30537:SF5">
    <property type="entry name" value="HTH-TYPE TRANSCRIPTIONAL ACTIVATOR TTDR-RELATED"/>
    <property type="match status" value="1"/>
</dbReference>
<dbReference type="InterPro" id="IPR036390">
    <property type="entry name" value="WH_DNA-bd_sf"/>
</dbReference>
<keyword evidence="4" id="KW-0804">Transcription</keyword>
<dbReference type="EMBL" id="JAUSUH010000012">
    <property type="protein sequence ID" value="MDQ0349638.1"/>
    <property type="molecule type" value="Genomic_DNA"/>
</dbReference>
<evidence type="ECO:0000313" key="7">
    <source>
        <dbReference type="Proteomes" id="UP001238467"/>
    </source>
</evidence>
<dbReference type="CDD" id="cd08474">
    <property type="entry name" value="PBP2_CrgA_like_5"/>
    <property type="match status" value="1"/>
</dbReference>
<sequence length="380" mass="41627">MDGALIPHDRAGGKCRRQRIGVVATLGVEIGLHTLWHIHRSAPHWECLIVRIGLDDCSHKWDKAASRMAIFGTMNRAGLSELDAIIAIARRGTFRAAAIDLAMSTTALSHTVGKLEASLGVRLFNRTTRSVALTEAGKLFVEQVGPALQDIHGALEAVRAKRETLSGTIRINAAPFAARAILSPLVLEFVRRYPDMNVDLVTEGRLIDVVAEGFDLGVRVAGLVPTDMIALPLGRPQRHAIVGSADYFARHERPRVPPDLFNHRCIRVRLPDGSLFRWRFEKDGEAVQIDVQGPLILDEASLARTAVLETIGIGYFMEQSVLADIEAGHLIRVLEDWTPPYPGLSLYYPGRRNLSAGVKAFLALAREMAGRQGTDTVPPV</sequence>
<keyword evidence="7" id="KW-1185">Reference proteome</keyword>
<comment type="caution">
    <text evidence="6">The sequence shown here is derived from an EMBL/GenBank/DDBJ whole genome shotgun (WGS) entry which is preliminary data.</text>
</comment>
<feature type="domain" description="HTH lysR-type" evidence="5">
    <location>
        <begin position="79"/>
        <end position="134"/>
    </location>
</feature>
<dbReference type="GO" id="GO:0003677">
    <property type="term" value="F:DNA binding"/>
    <property type="evidence" value="ECO:0007669"/>
    <property type="project" value="UniProtKB-KW"/>
</dbReference>
<dbReference type="Pfam" id="PF00126">
    <property type="entry name" value="HTH_1"/>
    <property type="match status" value="1"/>
</dbReference>
<dbReference type="Pfam" id="PF03466">
    <property type="entry name" value="LysR_substrate"/>
    <property type="match status" value="1"/>
</dbReference>
<dbReference type="Gene3D" id="3.40.190.290">
    <property type="match status" value="1"/>
</dbReference>
<dbReference type="InterPro" id="IPR058163">
    <property type="entry name" value="LysR-type_TF_proteobact-type"/>
</dbReference>
<dbReference type="InterPro" id="IPR000847">
    <property type="entry name" value="LysR_HTH_N"/>
</dbReference>
<reference evidence="6 7" key="1">
    <citation type="submission" date="2023-07" db="EMBL/GenBank/DDBJ databases">
        <title>Genomic Encyclopedia of Type Strains, Phase IV (KMG-IV): sequencing the most valuable type-strain genomes for metagenomic binning, comparative biology and taxonomic classification.</title>
        <authorList>
            <person name="Goeker M."/>
        </authorList>
    </citation>
    <scope>NUCLEOTIDE SEQUENCE [LARGE SCALE GENOMIC DNA]</scope>
    <source>
        <strain evidence="6 7">DSM 1277</strain>
    </source>
</reference>
<dbReference type="Proteomes" id="UP001238467">
    <property type="component" value="Unassembled WGS sequence"/>
</dbReference>
<proteinExistence type="inferred from homology"/>
<evidence type="ECO:0000256" key="2">
    <source>
        <dbReference type="ARBA" id="ARBA00023015"/>
    </source>
</evidence>
<dbReference type="PANTHER" id="PTHR30537">
    <property type="entry name" value="HTH-TYPE TRANSCRIPTIONAL REGULATOR"/>
    <property type="match status" value="1"/>
</dbReference>
<comment type="similarity">
    <text evidence="1">Belongs to the LysR transcriptional regulatory family.</text>
</comment>
<evidence type="ECO:0000259" key="5">
    <source>
        <dbReference type="PROSITE" id="PS50931"/>
    </source>
</evidence>